<accession>A0A915KPM2</accession>
<dbReference type="Proteomes" id="UP000887565">
    <property type="component" value="Unplaced"/>
</dbReference>
<keyword evidence="1" id="KW-1185">Reference proteome</keyword>
<name>A0A915KPM2_ROMCU</name>
<reference evidence="2" key="1">
    <citation type="submission" date="2022-11" db="UniProtKB">
        <authorList>
            <consortium name="WormBaseParasite"/>
        </authorList>
    </citation>
    <scope>IDENTIFICATION</scope>
</reference>
<evidence type="ECO:0000313" key="1">
    <source>
        <dbReference type="Proteomes" id="UP000887565"/>
    </source>
</evidence>
<organism evidence="1 2">
    <name type="scientific">Romanomermis culicivorax</name>
    <name type="common">Nematode worm</name>
    <dbReference type="NCBI Taxonomy" id="13658"/>
    <lineage>
        <taxon>Eukaryota</taxon>
        <taxon>Metazoa</taxon>
        <taxon>Ecdysozoa</taxon>
        <taxon>Nematoda</taxon>
        <taxon>Enoplea</taxon>
        <taxon>Dorylaimia</taxon>
        <taxon>Mermithida</taxon>
        <taxon>Mermithoidea</taxon>
        <taxon>Mermithidae</taxon>
        <taxon>Romanomermis</taxon>
    </lineage>
</organism>
<dbReference type="AlphaFoldDB" id="A0A915KPM2"/>
<evidence type="ECO:0000313" key="2">
    <source>
        <dbReference type="WBParaSite" id="nRc.2.0.1.t40005-RA"/>
    </source>
</evidence>
<sequence>MHEDLGQQIVRKSLSIVTAHKLKLYFRTVYGNRLPCMETISVSLNISVPKKHDRNHDEGKLCKVEKKQAMDGKARN</sequence>
<proteinExistence type="predicted"/>
<dbReference type="WBParaSite" id="nRc.2.0.1.t40005-RA">
    <property type="protein sequence ID" value="nRc.2.0.1.t40005-RA"/>
    <property type="gene ID" value="nRc.2.0.1.g40005"/>
</dbReference>
<protein>
    <submittedName>
        <fullName evidence="2">Uncharacterized protein</fullName>
    </submittedName>
</protein>